<comment type="cofactor">
    <cofactor evidence="4">
        <name>a divalent metal cation</name>
        <dbReference type="ChEBI" id="CHEBI:60240"/>
    </cofactor>
</comment>
<organism evidence="7 8">
    <name type="scientific">Pelodictyon luteolum</name>
    <dbReference type="NCBI Taxonomy" id="1100"/>
    <lineage>
        <taxon>Bacteria</taxon>
        <taxon>Pseudomonadati</taxon>
        <taxon>Chlorobiota</taxon>
        <taxon>Chlorobiia</taxon>
        <taxon>Chlorobiales</taxon>
        <taxon>Chlorobiaceae</taxon>
        <taxon>Chlorobium/Pelodictyon group</taxon>
        <taxon>Pelodictyon</taxon>
    </lineage>
</organism>
<dbReference type="EMBL" id="LVWG01000036">
    <property type="protein sequence ID" value="KZK73495.1"/>
    <property type="molecule type" value="Genomic_DNA"/>
</dbReference>
<evidence type="ECO:0000313" key="8">
    <source>
        <dbReference type="Proteomes" id="UP000076481"/>
    </source>
</evidence>
<dbReference type="InterPro" id="IPR013342">
    <property type="entry name" value="Mandelate_racemase_C"/>
</dbReference>
<comment type="pathway">
    <text evidence="4">Quinol/quinone metabolism; 1,4-dihydroxy-2-naphthoate biosynthesis; 1,4-dihydroxy-2-naphthoate from chorismate: step 4/7.</text>
</comment>
<evidence type="ECO:0000256" key="1">
    <source>
        <dbReference type="ARBA" id="ARBA00022723"/>
    </source>
</evidence>
<evidence type="ECO:0000256" key="3">
    <source>
        <dbReference type="ARBA" id="ARBA00023239"/>
    </source>
</evidence>
<dbReference type="UniPathway" id="UPA00079"/>
<dbReference type="SFLD" id="SFLDG00180">
    <property type="entry name" value="muconate_cycloisomerase"/>
    <property type="match status" value="1"/>
</dbReference>
<accession>A0A165L2K1</accession>
<dbReference type="NCBIfam" id="TIGR01927">
    <property type="entry name" value="menC_gam_Gplu"/>
    <property type="match status" value="1"/>
</dbReference>
<dbReference type="SMART" id="SM00922">
    <property type="entry name" value="MR_MLE"/>
    <property type="match status" value="1"/>
</dbReference>
<dbReference type="InterPro" id="IPR018110">
    <property type="entry name" value="Mandel_Rmase/mucon_lact_enz_CS"/>
</dbReference>
<dbReference type="GO" id="GO:0043748">
    <property type="term" value="F:O-succinylbenzoate synthase activity"/>
    <property type="evidence" value="ECO:0007669"/>
    <property type="project" value="UniProtKB-EC"/>
</dbReference>
<comment type="pathway">
    <text evidence="4">Quinol/quinone metabolism; menaquinone biosynthesis.</text>
</comment>
<gene>
    <name evidence="4" type="primary">menC</name>
    <name evidence="7" type="ORF">A3K90_01835</name>
</gene>
<comment type="similarity">
    <text evidence="4">Belongs to the mandelate racemase/muconate lactonizing enzyme family. MenC type 1 subfamily.</text>
</comment>
<dbReference type="SUPFAM" id="SSF54826">
    <property type="entry name" value="Enolase N-terminal domain-like"/>
    <property type="match status" value="1"/>
</dbReference>
<dbReference type="SUPFAM" id="SSF51604">
    <property type="entry name" value="Enolase C-terminal domain-like"/>
    <property type="match status" value="1"/>
</dbReference>
<proteinExistence type="inferred from homology"/>
<dbReference type="GO" id="GO:0009234">
    <property type="term" value="P:menaquinone biosynthetic process"/>
    <property type="evidence" value="ECO:0007669"/>
    <property type="project" value="UniProtKB-UniRule"/>
</dbReference>
<evidence type="ECO:0000313" key="7">
    <source>
        <dbReference type="EMBL" id="KZK73495.1"/>
    </source>
</evidence>
<evidence type="ECO:0000256" key="4">
    <source>
        <dbReference type="HAMAP-Rule" id="MF_00470"/>
    </source>
</evidence>
<evidence type="ECO:0000256" key="5">
    <source>
        <dbReference type="NCBIfam" id="TIGR01927"/>
    </source>
</evidence>
<evidence type="ECO:0000259" key="6">
    <source>
        <dbReference type="SMART" id="SM00922"/>
    </source>
</evidence>
<evidence type="ECO:0000256" key="2">
    <source>
        <dbReference type="ARBA" id="ARBA00022842"/>
    </source>
</evidence>
<dbReference type="InterPro" id="IPR029065">
    <property type="entry name" value="Enolase_C-like"/>
</dbReference>
<dbReference type="GO" id="GO:0000287">
    <property type="term" value="F:magnesium ion binding"/>
    <property type="evidence" value="ECO:0007669"/>
    <property type="project" value="UniProtKB-UniRule"/>
</dbReference>
<comment type="function">
    <text evidence="4">Converts 2-succinyl-6-hydroxy-2,4-cyclohexadiene-1-carboxylate (SHCHC) to 2-succinylbenzoate (OSB).</text>
</comment>
<dbReference type="Pfam" id="PF13378">
    <property type="entry name" value="MR_MLE_C"/>
    <property type="match status" value="1"/>
</dbReference>
<keyword evidence="3 4" id="KW-0456">Lyase</keyword>
<reference evidence="7 8" key="1">
    <citation type="submission" date="2016-03" db="EMBL/GenBank/DDBJ databases">
        <title>Speciation and ecological success in dimly lit waters: horizontal gene transfer in a green sulfur bacteria bloom unveiled by metagenomic assembly.</title>
        <authorList>
            <person name="Llorens-Mares T."/>
            <person name="Liu Z."/>
            <person name="Allen L.Z."/>
            <person name="Rusch D.B."/>
            <person name="Craig M.T."/>
            <person name="Dupont C.L."/>
            <person name="Bryant D.A."/>
            <person name="Casamayor E.O."/>
        </authorList>
    </citation>
    <scope>NUCLEOTIDE SEQUENCE [LARGE SCALE GENOMIC DNA]</scope>
    <source>
        <strain evidence="7">CIII</strain>
    </source>
</reference>
<dbReference type="Proteomes" id="UP000076481">
    <property type="component" value="Unassembled WGS sequence"/>
</dbReference>
<comment type="caution">
    <text evidence="7">The sequence shown here is derived from an EMBL/GenBank/DDBJ whole genome shotgun (WGS) entry which is preliminary data.</text>
</comment>
<dbReference type="InterPro" id="IPR041338">
    <property type="entry name" value="OSBS_N"/>
</dbReference>
<dbReference type="HAMAP" id="MF_00470">
    <property type="entry name" value="MenC_1"/>
    <property type="match status" value="1"/>
</dbReference>
<comment type="catalytic activity">
    <reaction evidence="4">
        <text>(1R,6R)-6-hydroxy-2-succinyl-cyclohexa-2,4-diene-1-carboxylate = 2-succinylbenzoate + H2O</text>
        <dbReference type="Rhea" id="RHEA:10196"/>
        <dbReference type="ChEBI" id="CHEBI:15377"/>
        <dbReference type="ChEBI" id="CHEBI:18325"/>
        <dbReference type="ChEBI" id="CHEBI:58689"/>
        <dbReference type="EC" id="4.2.1.113"/>
    </reaction>
</comment>
<dbReference type="PROSITE" id="PS00909">
    <property type="entry name" value="MR_MLE_2"/>
    <property type="match status" value="1"/>
</dbReference>
<dbReference type="PANTHER" id="PTHR48073:SF2">
    <property type="entry name" value="O-SUCCINYLBENZOATE SYNTHASE"/>
    <property type="match status" value="1"/>
</dbReference>
<keyword evidence="4" id="KW-0474">Menaquinone biosynthesis</keyword>
<dbReference type="CDD" id="cd03320">
    <property type="entry name" value="OSBS"/>
    <property type="match status" value="1"/>
</dbReference>
<dbReference type="RefSeq" id="WP_303682457.1">
    <property type="nucleotide sequence ID" value="NZ_LVWG01000036.1"/>
</dbReference>
<feature type="domain" description="Mandelate racemase/muconate lactonizing enzyme C-terminal" evidence="6">
    <location>
        <begin position="133"/>
        <end position="227"/>
    </location>
</feature>
<dbReference type="Gene3D" id="3.20.20.120">
    <property type="entry name" value="Enolase-like C-terminal domain"/>
    <property type="match status" value="1"/>
</dbReference>
<dbReference type="PANTHER" id="PTHR48073">
    <property type="entry name" value="O-SUCCINYLBENZOATE SYNTHASE-RELATED"/>
    <property type="match status" value="1"/>
</dbReference>
<dbReference type="AlphaFoldDB" id="A0A165L2K1"/>
<keyword evidence="2 4" id="KW-0460">Magnesium</keyword>
<dbReference type="UniPathway" id="UPA01057">
    <property type="reaction ID" value="UER00165"/>
</dbReference>
<feature type="binding site" evidence="4">
    <location>
        <position position="182"/>
    </location>
    <ligand>
        <name>Mg(2+)</name>
        <dbReference type="ChEBI" id="CHEBI:18420"/>
    </ligand>
</feature>
<feature type="binding site" evidence="4">
    <location>
        <position position="231"/>
    </location>
    <ligand>
        <name>Mg(2+)</name>
        <dbReference type="ChEBI" id="CHEBI:18420"/>
    </ligand>
</feature>
<feature type="active site" description="Proton acceptor" evidence="4">
    <location>
        <position position="255"/>
    </location>
</feature>
<dbReference type="Pfam" id="PF21508">
    <property type="entry name" value="MenC_N"/>
    <property type="match status" value="1"/>
</dbReference>
<dbReference type="Gene3D" id="3.30.390.10">
    <property type="entry name" value="Enolase-like, N-terminal domain"/>
    <property type="match status" value="1"/>
</dbReference>
<keyword evidence="1 4" id="KW-0479">Metal-binding</keyword>
<dbReference type="InterPro" id="IPR010196">
    <property type="entry name" value="OSB_synthase_MenC1"/>
</dbReference>
<dbReference type="SFLD" id="SFLDF00009">
    <property type="entry name" value="o-succinylbenzoate_synthase"/>
    <property type="match status" value="1"/>
</dbReference>
<dbReference type="EC" id="4.2.1.113" evidence="4 5"/>
<dbReference type="SFLD" id="SFLDS00001">
    <property type="entry name" value="Enolase"/>
    <property type="match status" value="1"/>
</dbReference>
<dbReference type="InterPro" id="IPR029017">
    <property type="entry name" value="Enolase-like_N"/>
</dbReference>
<name>A0A165L2K1_PELLU</name>
<protein>
    <recommendedName>
        <fullName evidence="4 5">o-succinylbenzoate synthase</fullName>
        <shortName evidence="4">OSB synthase</shortName>
        <shortName evidence="4">OSBS</shortName>
        <ecNumber evidence="4 5">4.2.1.113</ecNumber>
    </recommendedName>
    <alternativeName>
        <fullName evidence="4">4-(2'-carboxyphenyl)-4-oxybutyric acid synthase</fullName>
    </alternativeName>
    <alternativeName>
        <fullName evidence="4">o-succinylbenzoic acid synthase</fullName>
    </alternativeName>
</protein>
<dbReference type="GO" id="GO:0009063">
    <property type="term" value="P:amino acid catabolic process"/>
    <property type="evidence" value="ECO:0007669"/>
    <property type="project" value="InterPro"/>
</dbReference>
<feature type="active site" description="Proton donor" evidence="4">
    <location>
        <position position="153"/>
    </location>
</feature>
<feature type="binding site" evidence="4">
    <location>
        <position position="208"/>
    </location>
    <ligand>
        <name>Mg(2+)</name>
        <dbReference type="ChEBI" id="CHEBI:18420"/>
    </ligand>
</feature>
<sequence length="357" mass="38553">MTASYAYLYRYSLPFTEPVTLRGRCLRQRDGVLLALKTGDGKHCAWGEIAPLAGLHRETTESAERQIIETLAMHRENGASLMTEGLFPSVRMGLEMAVMNLEASITGRHPFSAPRESALPRVPLNALLMGSTDAVLLRAQASYREGYRAFKLKVGKANAEEAAASVHALHRLFGGDIELRLDANQSMPLDDAISFARTLPKDSVTYIEEPLQQPRDIPEFHAKTGIRAALDETLWQNPGLLGALPPESIGALVLKPNCLGGVAAVLNMVRYAADHNMQAVFSSAFESGISLGFYALLAAATSPRPAACGLDTFRHLQGDLPAIPFHAEGGSLDAAGLYLDTQEVLTTNLSLASVWTL</sequence>
<dbReference type="InterPro" id="IPR036849">
    <property type="entry name" value="Enolase-like_C_sf"/>
</dbReference>